<feature type="binding site" evidence="9">
    <location>
        <position position="105"/>
    </location>
    <ligand>
        <name>Zn(2+)</name>
        <dbReference type="ChEBI" id="CHEBI:29105"/>
        <label>1</label>
    </ligand>
</feature>
<dbReference type="Gene3D" id="3.30.70.360">
    <property type="match status" value="1"/>
</dbReference>
<dbReference type="InterPro" id="IPR008007">
    <property type="entry name" value="Peptidase_M42"/>
</dbReference>
<evidence type="ECO:0000256" key="2">
    <source>
        <dbReference type="ARBA" id="ARBA00022670"/>
    </source>
</evidence>
<dbReference type="InterPro" id="IPR036264">
    <property type="entry name" value="Bact_exopeptidase_dim_dom"/>
</dbReference>
<dbReference type="EMBL" id="METM01000033">
    <property type="protein sequence ID" value="OGB88826.1"/>
    <property type="molecule type" value="Genomic_DNA"/>
</dbReference>
<evidence type="ECO:0000256" key="8">
    <source>
        <dbReference type="PIRSR" id="PIRSR001123-1"/>
    </source>
</evidence>
<feature type="binding site" evidence="9">
    <location>
        <position position="162"/>
    </location>
    <ligand>
        <name>Zn(2+)</name>
        <dbReference type="ChEBI" id="CHEBI:29105"/>
        <label>1</label>
    </ligand>
</feature>
<dbReference type="InterPro" id="IPR002933">
    <property type="entry name" value="Peptidase_M20"/>
</dbReference>
<dbReference type="GO" id="GO:0006508">
    <property type="term" value="P:proteolysis"/>
    <property type="evidence" value="ECO:0007669"/>
    <property type="project" value="UniProtKB-KW"/>
</dbReference>
<dbReference type="GO" id="GO:0008237">
    <property type="term" value="F:metallopeptidase activity"/>
    <property type="evidence" value="ECO:0007669"/>
    <property type="project" value="UniProtKB-KW"/>
</dbReference>
<evidence type="ECO:0000256" key="4">
    <source>
        <dbReference type="ARBA" id="ARBA00022801"/>
    </source>
</evidence>
<dbReference type="Pfam" id="PF01546">
    <property type="entry name" value="Peptidase_M20"/>
    <property type="match status" value="1"/>
</dbReference>
<comment type="cofactor">
    <cofactor evidence="1">
        <name>Zn(2+)</name>
        <dbReference type="ChEBI" id="CHEBI:29105"/>
    </cofactor>
</comment>
<dbReference type="AlphaFoldDB" id="A0A1F4PYZ9"/>
<dbReference type="PIRSF" id="PIRSF001123">
    <property type="entry name" value="PepA_GA"/>
    <property type="match status" value="1"/>
</dbReference>
<evidence type="ECO:0000313" key="12">
    <source>
        <dbReference type="Proteomes" id="UP000178724"/>
    </source>
</evidence>
<dbReference type="PANTHER" id="PTHR42994:SF2">
    <property type="entry name" value="PEPTIDASE"/>
    <property type="match status" value="1"/>
</dbReference>
<evidence type="ECO:0000256" key="1">
    <source>
        <dbReference type="ARBA" id="ARBA00001947"/>
    </source>
</evidence>
<dbReference type="PROSITE" id="PS00758">
    <property type="entry name" value="ARGE_DAPE_CPG2_1"/>
    <property type="match status" value="1"/>
</dbReference>
<dbReference type="GO" id="GO:0046872">
    <property type="term" value="F:metal ion binding"/>
    <property type="evidence" value="ECO:0007669"/>
    <property type="project" value="UniProtKB-UniRule"/>
</dbReference>
<reference evidence="11 12" key="1">
    <citation type="journal article" date="2016" name="Nat. Commun.">
        <title>Thousands of microbial genomes shed light on interconnected biogeochemical processes in an aquifer system.</title>
        <authorList>
            <person name="Anantharaman K."/>
            <person name="Brown C.T."/>
            <person name="Hug L.A."/>
            <person name="Sharon I."/>
            <person name="Castelle C.J."/>
            <person name="Probst A.J."/>
            <person name="Thomas B.C."/>
            <person name="Singh A."/>
            <person name="Wilkins M.J."/>
            <person name="Karaoz U."/>
            <person name="Brodie E.L."/>
            <person name="Williams K.H."/>
            <person name="Hubbard S.S."/>
            <person name="Banfield J.F."/>
        </authorList>
    </citation>
    <scope>NUCLEOTIDE SEQUENCE [LARGE SCALE GENOMIC DNA]</scope>
</reference>
<name>A0A1F4PYZ9_UNCSA</name>
<dbReference type="Proteomes" id="UP000178724">
    <property type="component" value="Unassembled WGS sequence"/>
</dbReference>
<keyword evidence="2" id="KW-0645">Protease</keyword>
<comment type="caution">
    <text evidence="11">The sequence shown here is derived from an EMBL/GenBank/DDBJ whole genome shotgun (WGS) entry which is preliminary data.</text>
</comment>
<dbReference type="NCBIfam" id="TIGR01883">
    <property type="entry name" value="PepT-like"/>
    <property type="match status" value="1"/>
</dbReference>
<sequence>MINKRRLVKMFKQLARIDSLSLREGKVAKYVKKKLKALDIRAFTAGKVRAGEVGNLTTYLPGRGFNSPVLMINAHLDTVSPGRHARPIERGGHIYSDGRTVLGADNKAGVAAIIEILRTIKEKQLEHPPLRIIFTVAEEIGLNGAKALPDKYLKADFGLAIDGGDIEEITTRAPSQYSLFATIIGRSAHAGLHPEEGINAIKVASEAIARMKLGRIDRETTANIGVIRGGQATNIVPDQVEMSGEARSHNAKKLDRQVEHMERVLFKACQKRRARLKIRVERTYRSFEIKRNEKMLALIMGIFKSSGLKPMIKSTGGGSDANIFNERGVPTVILGVGADKVHTLKENIRIVDFAKGTENILKIITGAGKWQSLKRKR</sequence>
<evidence type="ECO:0000256" key="9">
    <source>
        <dbReference type="PIRSR" id="PIRSR001123-2"/>
    </source>
</evidence>
<evidence type="ECO:0000313" key="11">
    <source>
        <dbReference type="EMBL" id="OGB88826.1"/>
    </source>
</evidence>
<organism evidence="11 12">
    <name type="scientific">candidate division WOR-1 bacterium RIFCSPHIGHO2_01_FULL_53_15</name>
    <dbReference type="NCBI Taxonomy" id="1802564"/>
    <lineage>
        <taxon>Bacteria</taxon>
        <taxon>Bacillati</taxon>
        <taxon>Saganbacteria</taxon>
    </lineage>
</organism>
<dbReference type="InterPro" id="IPR010162">
    <property type="entry name" value="PepT-like"/>
</dbReference>
<feature type="binding site" evidence="9">
    <location>
        <position position="139"/>
    </location>
    <ligand>
        <name>Zn(2+)</name>
        <dbReference type="ChEBI" id="CHEBI:29105"/>
        <label>2</label>
    </ligand>
</feature>
<dbReference type="Pfam" id="PF07687">
    <property type="entry name" value="M20_dimer"/>
    <property type="match status" value="1"/>
</dbReference>
<feature type="active site" description="Proton acceptor" evidence="8">
    <location>
        <position position="138"/>
    </location>
</feature>
<dbReference type="InterPro" id="IPR011650">
    <property type="entry name" value="Peptidase_M20_dimer"/>
</dbReference>
<keyword evidence="3 9" id="KW-0479">Metal-binding</keyword>
<dbReference type="SUPFAM" id="SSF53187">
    <property type="entry name" value="Zn-dependent exopeptidases"/>
    <property type="match status" value="1"/>
</dbReference>
<evidence type="ECO:0000256" key="7">
    <source>
        <dbReference type="PIRNR" id="PIRNR001123"/>
    </source>
</evidence>
<keyword evidence="4" id="KW-0378">Hydrolase</keyword>
<keyword evidence="6" id="KW-0482">Metalloprotease</keyword>
<feature type="domain" description="Peptidase M20 dimerisation" evidence="10">
    <location>
        <begin position="182"/>
        <end position="266"/>
    </location>
</feature>
<evidence type="ECO:0000259" key="10">
    <source>
        <dbReference type="Pfam" id="PF07687"/>
    </source>
</evidence>
<dbReference type="PANTHER" id="PTHR42994">
    <property type="entry name" value="PEPTIDASE T"/>
    <property type="match status" value="1"/>
</dbReference>
<dbReference type="InterPro" id="IPR001261">
    <property type="entry name" value="ArgE/DapE_CS"/>
</dbReference>
<evidence type="ECO:0000256" key="6">
    <source>
        <dbReference type="ARBA" id="ARBA00023049"/>
    </source>
</evidence>
<dbReference type="Gene3D" id="3.40.630.10">
    <property type="entry name" value="Zn peptidases"/>
    <property type="match status" value="1"/>
</dbReference>
<feature type="binding site" evidence="9">
    <location>
        <position position="105"/>
    </location>
    <ligand>
        <name>Zn(2+)</name>
        <dbReference type="ChEBI" id="CHEBI:29105"/>
        <label>2</label>
    </ligand>
</feature>
<accession>A0A1F4PYZ9</accession>
<evidence type="ECO:0000256" key="3">
    <source>
        <dbReference type="ARBA" id="ARBA00022723"/>
    </source>
</evidence>
<dbReference type="GO" id="GO:0004177">
    <property type="term" value="F:aminopeptidase activity"/>
    <property type="evidence" value="ECO:0007669"/>
    <property type="project" value="UniProtKB-UniRule"/>
</dbReference>
<dbReference type="SUPFAM" id="SSF55031">
    <property type="entry name" value="Bacterial exopeptidase dimerisation domain"/>
    <property type="match status" value="1"/>
</dbReference>
<comment type="similarity">
    <text evidence="7">Belongs to the peptidase M42 family.</text>
</comment>
<keyword evidence="5" id="KW-0862">Zinc</keyword>
<proteinExistence type="inferred from homology"/>
<evidence type="ECO:0000256" key="5">
    <source>
        <dbReference type="ARBA" id="ARBA00022833"/>
    </source>
</evidence>
<protein>
    <recommendedName>
        <fullName evidence="10">Peptidase M20 dimerisation domain-containing protein</fullName>
    </recommendedName>
</protein>
<comment type="cofactor">
    <cofactor evidence="9">
        <name>a divalent metal cation</name>
        <dbReference type="ChEBI" id="CHEBI:60240"/>
    </cofactor>
    <text evidence="9">Binds 2 divalent metal cations per subunit.</text>
</comment>
<gene>
    <name evidence="11" type="ORF">A2625_02135</name>
</gene>